<gene>
    <name evidence="1" type="ORF">vBKpPFBKp27_056</name>
</gene>
<reference evidence="1 2" key="1">
    <citation type="submission" date="2020-12" db="EMBL/GenBank/DDBJ databases">
        <title>Genomic characterization of four novel bacteriophages infecting Klebsiella pneumoniae.</title>
        <authorList>
            <person name="Estrada Bonilla B."/>
            <person name="Costa A.R."/>
            <person name="van Rossum T."/>
            <person name="Hagedoorn S."/>
            <person name="Wallinga H."/>
            <person name="Xiao M."/>
            <person name="Song W."/>
            <person name="Haas P.-J."/>
            <person name="Nobrega F.L."/>
            <person name="Brouns S.J.J."/>
        </authorList>
    </citation>
    <scope>NUCLEOTIDE SEQUENCE [LARGE SCALE GENOMIC DNA]</scope>
</reference>
<organism evidence="1 2">
    <name type="scientific">Klebsiella phage vB_KpP_FBKp27</name>
    <dbReference type="NCBI Taxonomy" id="2801837"/>
    <lineage>
        <taxon>Viruses</taxon>
        <taxon>Duplodnaviria</taxon>
        <taxon>Heunggongvirae</taxon>
        <taxon>Uroviricota</taxon>
        <taxon>Caudoviricetes</taxon>
        <taxon>Schitoviridae</taxon>
        <taxon>Efbeekayvirus</taxon>
        <taxon>Efbeekayvirus Fbkp27</taxon>
    </lineage>
</organism>
<evidence type="ECO:0000313" key="1">
    <source>
        <dbReference type="EMBL" id="QQV91661.1"/>
    </source>
</evidence>
<proteinExistence type="predicted"/>
<name>A0A7U0J693_9CAUD</name>
<sequence>MDAIEVADFINKFPGFIARVPTAGHVTVESAAWTGSLTYFPKSGKINASNVKATGDIEQSIEELSEMPEGVSTMDILMCGMSSDVIARILVKMA</sequence>
<dbReference type="EMBL" id="MW394388">
    <property type="protein sequence ID" value="QQV91661.1"/>
    <property type="molecule type" value="Genomic_DNA"/>
</dbReference>
<evidence type="ECO:0000313" key="2">
    <source>
        <dbReference type="Proteomes" id="UP000596379"/>
    </source>
</evidence>
<dbReference type="Proteomes" id="UP000596379">
    <property type="component" value="Segment"/>
</dbReference>
<keyword evidence="2" id="KW-1185">Reference proteome</keyword>
<accession>A0A7U0J693</accession>
<protein>
    <submittedName>
        <fullName evidence="1">Uncharacterized protein</fullName>
    </submittedName>
</protein>